<dbReference type="OrthoDB" id="116659at2"/>
<dbReference type="Gene3D" id="1.10.357.10">
    <property type="entry name" value="Tetracycline Repressor, domain 2"/>
    <property type="match status" value="1"/>
</dbReference>
<organism evidence="4 5">
    <name type="scientific">Pseudarthrobacter enclensis</name>
    <dbReference type="NCBI Taxonomy" id="993070"/>
    <lineage>
        <taxon>Bacteria</taxon>
        <taxon>Bacillati</taxon>
        <taxon>Actinomycetota</taxon>
        <taxon>Actinomycetes</taxon>
        <taxon>Micrococcales</taxon>
        <taxon>Micrococcaceae</taxon>
        <taxon>Pseudarthrobacter</taxon>
    </lineage>
</organism>
<sequence length="218" mass="23502">MAVKSEQTRQKLADTALHMFREIGFEKTTMRAIAAEAGVSVGNAYYYFASKDDLVHELYVQVQEEHAATAALALEGSGSLGSRLGAVLHAGLDVMAPYHAFGADFVSTAIRPTSPVNPFSEASTPAREASLAIFRLAVDGARPAVPRKLRADLPELLWLGYMGITLFWVYDTSPGQQRTRRLVDGAAPLMARGLSLARLPGAAKVLDDILSLSRSIRS</sequence>
<dbReference type="STRING" id="993070.AS031_14615"/>
<dbReference type="PANTHER" id="PTHR30055">
    <property type="entry name" value="HTH-TYPE TRANSCRIPTIONAL REGULATOR RUTR"/>
    <property type="match status" value="1"/>
</dbReference>
<name>A0A0V8IGN5_9MICC</name>
<dbReference type="RefSeq" id="WP_058268890.1">
    <property type="nucleotide sequence ID" value="NZ_FMAZ01000006.1"/>
</dbReference>
<dbReference type="PROSITE" id="PS50977">
    <property type="entry name" value="HTH_TETR_2"/>
    <property type="match status" value="1"/>
</dbReference>
<evidence type="ECO:0000313" key="4">
    <source>
        <dbReference type="EMBL" id="KSU73917.1"/>
    </source>
</evidence>
<dbReference type="SUPFAM" id="SSF46689">
    <property type="entry name" value="Homeodomain-like"/>
    <property type="match status" value="1"/>
</dbReference>
<dbReference type="InterPro" id="IPR041673">
    <property type="entry name" value="TetR_C_23"/>
</dbReference>
<feature type="DNA-binding region" description="H-T-H motif" evidence="2">
    <location>
        <begin position="29"/>
        <end position="48"/>
    </location>
</feature>
<dbReference type="InterPro" id="IPR023772">
    <property type="entry name" value="DNA-bd_HTH_TetR-type_CS"/>
</dbReference>
<evidence type="ECO:0000259" key="3">
    <source>
        <dbReference type="PROSITE" id="PS50977"/>
    </source>
</evidence>
<dbReference type="AlphaFoldDB" id="A0A0V8IGN5"/>
<dbReference type="SUPFAM" id="SSF48498">
    <property type="entry name" value="Tetracyclin repressor-like, C-terminal domain"/>
    <property type="match status" value="1"/>
</dbReference>
<proteinExistence type="predicted"/>
<dbReference type="InterPro" id="IPR009057">
    <property type="entry name" value="Homeodomain-like_sf"/>
</dbReference>
<keyword evidence="5" id="KW-1185">Reference proteome</keyword>
<evidence type="ECO:0000256" key="1">
    <source>
        <dbReference type="ARBA" id="ARBA00023125"/>
    </source>
</evidence>
<evidence type="ECO:0000256" key="2">
    <source>
        <dbReference type="PROSITE-ProRule" id="PRU00335"/>
    </source>
</evidence>
<dbReference type="Proteomes" id="UP000053199">
    <property type="component" value="Unassembled WGS sequence"/>
</dbReference>
<dbReference type="PROSITE" id="PS01081">
    <property type="entry name" value="HTH_TETR_1"/>
    <property type="match status" value="1"/>
</dbReference>
<dbReference type="Pfam" id="PF00440">
    <property type="entry name" value="TetR_N"/>
    <property type="match status" value="1"/>
</dbReference>
<feature type="domain" description="HTH tetR-type" evidence="3">
    <location>
        <begin position="6"/>
        <end position="66"/>
    </location>
</feature>
<reference evidence="4 5" key="1">
    <citation type="journal article" date="2014" name="Arch. Microbiol.">
        <title>Arthrobacter enclensis sp. nov., isolated from sediment sample.</title>
        <authorList>
            <person name="Dastager S.G."/>
            <person name="Liu Q."/>
            <person name="Tang S.K."/>
            <person name="Krishnamurthi S."/>
            <person name="Lee J.C."/>
            <person name="Li W.J."/>
        </authorList>
    </citation>
    <scope>NUCLEOTIDE SEQUENCE [LARGE SCALE GENOMIC DNA]</scope>
    <source>
        <strain evidence="4 5">NIO-1008</strain>
    </source>
</reference>
<dbReference type="InterPro" id="IPR001647">
    <property type="entry name" value="HTH_TetR"/>
</dbReference>
<keyword evidence="1 2" id="KW-0238">DNA-binding</keyword>
<dbReference type="GO" id="GO:0000976">
    <property type="term" value="F:transcription cis-regulatory region binding"/>
    <property type="evidence" value="ECO:0007669"/>
    <property type="project" value="TreeGrafter"/>
</dbReference>
<comment type="caution">
    <text evidence="4">The sequence shown here is derived from an EMBL/GenBank/DDBJ whole genome shotgun (WGS) entry which is preliminary data.</text>
</comment>
<dbReference type="PRINTS" id="PR00455">
    <property type="entry name" value="HTHTETR"/>
</dbReference>
<dbReference type="InterPro" id="IPR036271">
    <property type="entry name" value="Tet_transcr_reg_TetR-rel_C_sf"/>
</dbReference>
<gene>
    <name evidence="4" type="ORF">AS031_14615</name>
</gene>
<protein>
    <submittedName>
        <fullName evidence="4">TetR family transcriptional regulator</fullName>
    </submittedName>
</protein>
<dbReference type="Pfam" id="PF17931">
    <property type="entry name" value="TetR_C_23"/>
    <property type="match status" value="1"/>
</dbReference>
<dbReference type="PANTHER" id="PTHR30055:SF146">
    <property type="entry name" value="HTH-TYPE TRANSCRIPTIONAL DUAL REGULATOR CECR"/>
    <property type="match status" value="1"/>
</dbReference>
<evidence type="ECO:0000313" key="5">
    <source>
        <dbReference type="Proteomes" id="UP000053199"/>
    </source>
</evidence>
<accession>A0A0V8IGN5</accession>
<dbReference type="InterPro" id="IPR050109">
    <property type="entry name" value="HTH-type_TetR-like_transc_reg"/>
</dbReference>
<dbReference type="EMBL" id="LNQM01000007">
    <property type="protein sequence ID" value="KSU73917.1"/>
    <property type="molecule type" value="Genomic_DNA"/>
</dbReference>
<dbReference type="GO" id="GO:0003700">
    <property type="term" value="F:DNA-binding transcription factor activity"/>
    <property type="evidence" value="ECO:0007669"/>
    <property type="project" value="TreeGrafter"/>
</dbReference>